<feature type="chain" id="PRO_5012319649" evidence="2">
    <location>
        <begin position="21"/>
        <end position="422"/>
    </location>
</feature>
<dbReference type="InterPro" id="IPR019734">
    <property type="entry name" value="TPR_rpt"/>
</dbReference>
<dbReference type="OrthoDB" id="1149028at2"/>
<reference evidence="4" key="1">
    <citation type="submission" date="2016-11" db="EMBL/GenBank/DDBJ databases">
        <authorList>
            <person name="Varghese N."/>
            <person name="Submissions S."/>
        </authorList>
    </citation>
    <scope>NUCLEOTIDE SEQUENCE [LARGE SCALE GENOMIC DNA]</scope>
    <source>
        <strain evidence="4">CGMCC 1.2749</strain>
    </source>
</reference>
<dbReference type="PROSITE" id="PS50005">
    <property type="entry name" value="TPR"/>
    <property type="match status" value="1"/>
</dbReference>
<name>A0A1M7I4N0_9FLAO</name>
<dbReference type="STRING" id="178356.SAMN05216269_1042"/>
<dbReference type="AlphaFoldDB" id="A0A1M7I4N0"/>
<keyword evidence="2" id="KW-0732">Signal</keyword>
<evidence type="ECO:0000313" key="3">
    <source>
        <dbReference type="EMBL" id="SHM35513.1"/>
    </source>
</evidence>
<feature type="signal peptide" evidence="2">
    <location>
        <begin position="1"/>
        <end position="20"/>
    </location>
</feature>
<evidence type="ECO:0000256" key="2">
    <source>
        <dbReference type="SAM" id="SignalP"/>
    </source>
</evidence>
<dbReference type="EMBL" id="FRCL01000004">
    <property type="protein sequence ID" value="SHM35513.1"/>
    <property type="molecule type" value="Genomic_DNA"/>
</dbReference>
<dbReference type="SMART" id="SM00028">
    <property type="entry name" value="TPR"/>
    <property type="match status" value="2"/>
</dbReference>
<dbReference type="GO" id="GO:0035269">
    <property type="term" value="P:protein O-linked glycosylation via mannose"/>
    <property type="evidence" value="ECO:0007669"/>
    <property type="project" value="TreeGrafter"/>
</dbReference>
<organism evidence="3 4">
    <name type="scientific">Flavobacterium xinjiangense</name>
    <dbReference type="NCBI Taxonomy" id="178356"/>
    <lineage>
        <taxon>Bacteria</taxon>
        <taxon>Pseudomonadati</taxon>
        <taxon>Bacteroidota</taxon>
        <taxon>Flavobacteriia</taxon>
        <taxon>Flavobacteriales</taxon>
        <taxon>Flavobacteriaceae</taxon>
        <taxon>Flavobacterium</taxon>
    </lineage>
</organism>
<proteinExistence type="predicted"/>
<dbReference type="PANTHER" id="PTHR44395:SF1">
    <property type="entry name" value="PROTEIN O-MANNOSYL-TRANSFERASE TMTC3"/>
    <property type="match status" value="1"/>
</dbReference>
<keyword evidence="4" id="KW-1185">Reference proteome</keyword>
<dbReference type="PANTHER" id="PTHR44395">
    <property type="match status" value="1"/>
</dbReference>
<dbReference type="Gene3D" id="1.25.40.10">
    <property type="entry name" value="Tetratricopeptide repeat domain"/>
    <property type="match status" value="3"/>
</dbReference>
<dbReference type="GO" id="GO:0000030">
    <property type="term" value="F:mannosyltransferase activity"/>
    <property type="evidence" value="ECO:0007669"/>
    <property type="project" value="TreeGrafter"/>
</dbReference>
<dbReference type="InterPro" id="IPR011990">
    <property type="entry name" value="TPR-like_helical_dom_sf"/>
</dbReference>
<feature type="repeat" description="TPR" evidence="1">
    <location>
        <begin position="299"/>
        <end position="332"/>
    </location>
</feature>
<gene>
    <name evidence="3" type="ORF">SAMN05216269_1042</name>
</gene>
<evidence type="ECO:0000256" key="1">
    <source>
        <dbReference type="PROSITE-ProRule" id="PRU00339"/>
    </source>
</evidence>
<dbReference type="Proteomes" id="UP000184092">
    <property type="component" value="Unassembled WGS sequence"/>
</dbReference>
<protein>
    <submittedName>
        <fullName evidence="3">Tetratricopeptide repeat-containing protein</fullName>
    </submittedName>
</protein>
<evidence type="ECO:0000313" key="4">
    <source>
        <dbReference type="Proteomes" id="UP000184092"/>
    </source>
</evidence>
<sequence>MKSKYVILASALLISVATFAQKDQIKAAEKAIKGGNSQEAVNILVAAEAASATAPDAEKAQFFFVKGNAYLDLANKKVDTDKNLSLAAKAYQDLISVEKASGKIKFSTQAAASITDIKFKLINSAIADSKVDKHSDSAKKLYDAYLLDKKDTINLYYAASTYVNAKNYDEALKLYEDLKTLNYSGKETSYLAVNKLSGEEDLFTTATERDRMVKLGTHEKPRTEVIPSKRGEVYKNMALILVEKGKTEEAKKAIAAARVANPEDTSLILTEANLYLETKDFDTYKKLISEVLLKNPNDADLIFNLGVISYNAKNNADAEKYYLQAIKIKPDYVNAYLNLAIMKLDADKALFEEMSKLGNSEKDNKRYAVLKKQREVVFTSALPYLEKASELDPKNTEVKNTLLGVYGALEMTEKKKALKAKM</sequence>
<dbReference type="SUPFAM" id="SSF48452">
    <property type="entry name" value="TPR-like"/>
    <property type="match status" value="1"/>
</dbReference>
<accession>A0A1M7I4N0</accession>
<keyword evidence="1" id="KW-0802">TPR repeat</keyword>
<dbReference type="RefSeq" id="WP_073206838.1">
    <property type="nucleotide sequence ID" value="NZ_FRCL01000004.1"/>
</dbReference>
<dbReference type="Pfam" id="PF13432">
    <property type="entry name" value="TPR_16"/>
    <property type="match status" value="1"/>
</dbReference>